<proteinExistence type="predicted"/>
<dbReference type="PANTHER" id="PTHR18896">
    <property type="entry name" value="PHOSPHOLIPASE D"/>
    <property type="match status" value="1"/>
</dbReference>
<evidence type="ECO:0000256" key="1">
    <source>
        <dbReference type="ARBA" id="ARBA00000798"/>
    </source>
</evidence>
<protein>
    <recommendedName>
        <fullName evidence="5">PLD phosphodiesterase domain-containing protein</fullName>
    </recommendedName>
</protein>
<comment type="caution">
    <text evidence="6">The sequence shown here is derived from an EMBL/GenBank/DDBJ whole genome shotgun (WGS) entry which is preliminary data.</text>
</comment>
<dbReference type="Gene3D" id="2.60.40.1120">
    <property type="entry name" value="Carboxypeptidase-like, regulatory domain"/>
    <property type="match status" value="1"/>
</dbReference>
<accession>K2QZE0</accession>
<dbReference type="PROSITE" id="PS50035">
    <property type="entry name" value="PLD"/>
    <property type="match status" value="2"/>
</dbReference>
<dbReference type="InterPro" id="IPR025202">
    <property type="entry name" value="PLD-like_dom"/>
</dbReference>
<name>K2QZE0_METFP</name>
<gene>
    <name evidence="6" type="ORF">A994_07996</name>
</gene>
<dbReference type="Proteomes" id="UP000007360">
    <property type="component" value="Unassembled WGS sequence"/>
</dbReference>
<dbReference type="SUPFAM" id="SSF49464">
    <property type="entry name" value="Carboxypeptidase regulatory domain-like"/>
    <property type="match status" value="1"/>
</dbReference>
<dbReference type="OrthoDB" id="69882at2157"/>
<evidence type="ECO:0000256" key="2">
    <source>
        <dbReference type="ARBA" id="ARBA00022737"/>
    </source>
</evidence>
<dbReference type="RefSeq" id="WP_004030950.1">
    <property type="nucleotide sequence ID" value="NZ_AMPO01000006.1"/>
</dbReference>
<keyword evidence="4" id="KW-0443">Lipid metabolism</keyword>
<feature type="domain" description="PLD phosphodiesterase" evidence="5">
    <location>
        <begin position="570"/>
        <end position="597"/>
    </location>
</feature>
<dbReference type="PANTHER" id="PTHR18896:SF76">
    <property type="entry name" value="PHOSPHOLIPASE"/>
    <property type="match status" value="1"/>
</dbReference>
<dbReference type="EMBL" id="AMPO01000006">
    <property type="protein sequence ID" value="EKF85658.1"/>
    <property type="molecule type" value="Genomic_DNA"/>
</dbReference>
<dbReference type="AlphaFoldDB" id="K2QZE0"/>
<dbReference type="InterPro" id="IPR001736">
    <property type="entry name" value="PLipase_D/transphosphatidylase"/>
</dbReference>
<organism evidence="6 7">
    <name type="scientific">Methanobacterium formicicum (strain DSM 3637 / PP1)</name>
    <dbReference type="NCBI Taxonomy" id="1204725"/>
    <lineage>
        <taxon>Archaea</taxon>
        <taxon>Methanobacteriati</taxon>
        <taxon>Methanobacteriota</taxon>
        <taxon>Methanomada group</taxon>
        <taxon>Methanobacteria</taxon>
        <taxon>Methanobacteriales</taxon>
        <taxon>Methanobacteriaceae</taxon>
        <taxon>Methanobacterium</taxon>
    </lineage>
</organism>
<comment type="catalytic activity">
    <reaction evidence="1">
        <text>a 1,2-diacyl-sn-glycero-3-phosphocholine + H2O = a 1,2-diacyl-sn-glycero-3-phosphate + choline + H(+)</text>
        <dbReference type="Rhea" id="RHEA:14445"/>
        <dbReference type="ChEBI" id="CHEBI:15354"/>
        <dbReference type="ChEBI" id="CHEBI:15377"/>
        <dbReference type="ChEBI" id="CHEBI:15378"/>
        <dbReference type="ChEBI" id="CHEBI:57643"/>
        <dbReference type="ChEBI" id="CHEBI:58608"/>
        <dbReference type="EC" id="3.1.4.4"/>
    </reaction>
</comment>
<keyword evidence="7" id="KW-1185">Reference proteome</keyword>
<feature type="domain" description="PLD phosphodiesterase" evidence="5">
    <location>
        <begin position="353"/>
        <end position="380"/>
    </location>
</feature>
<sequence length="713" mass="81017">MESNLFKGRLVGVDGKPLSHHNLIIERIDSNPLVMNQKIAETVTNSDGNFHVSSLKLAEKQKNQNSPVKIKLEVGFKDEKLYETILTVNLKGKTIDLGLVKVKGPNRGVKGKVLDENGDPLEGLVVSVEGAGKTEYSLKRSPAVEIIDKISPVAIKNYHVLNESKTDENGFYEVLYPPSSYQNILDDKPTIQVVIKDVLGASELFKTEQYIAVSETMKNIGDIIIPRNWATGWYVTLGNSEKSRFTENNQVEVLVDNQSELESLVQSINSAHSYVYLTQFEFEPDFTATFTSETDGTFHTQDILTQTLLNASSRGIQVKIILNENLAVPDSYKEIKDFFKESSVEIRQFKSHGLHVMHAKTLIVDDKEAYIIGSPFKKDYWDSSRHLINDPRREPSGVRPVHDVSIKLKGGAVYHVQEFFTQMWNYISREDYNGHGRMDQHLKTRGSGKTPVQVARSVTPETLTDKGELGIFEGYRKALANAKDYIYLENQFFTNKTIVKALKNTLKNNDDIQVIVLMNENPDNPGYKKWQNQCIEKMGIKTYEDILEHPQIGFFTLWSTRWEKQRFQIQPVYVHAKVGVVDDLWATVGTANLDGSSLTYVNELEGFFDTKFHRNMEINVILPGLDSDSSNYIGKLRNSLWIEHLGIKGSSSLEKPREGWLKIWQEVAEQNLKSLNLPKPFITGHVLPYSPENSVEDQLKDLKIEIRDWDVLD</sequence>
<dbReference type="InterPro" id="IPR008969">
    <property type="entry name" value="CarboxyPept-like_regulatory"/>
</dbReference>
<dbReference type="SUPFAM" id="SSF56024">
    <property type="entry name" value="Phospholipase D/nuclease"/>
    <property type="match status" value="2"/>
</dbReference>
<evidence type="ECO:0000256" key="4">
    <source>
        <dbReference type="ARBA" id="ARBA00023098"/>
    </source>
</evidence>
<reference evidence="6 7" key="1">
    <citation type="journal article" date="2012" name="J. Bacteriol.">
        <title>Draft genome sequence of Methanobacterium formicicum DSM 3637, an archaebacterium isolated from the methane producer amoeba Pelomyxa palustris.</title>
        <authorList>
            <person name="Gutierrez G."/>
        </authorList>
    </citation>
    <scope>NUCLEOTIDE SEQUENCE [LARGE SCALE GENOMIC DNA]</scope>
    <source>
        <strain evidence="7">DSM 3637 / PP1</strain>
    </source>
</reference>
<dbReference type="SMART" id="SM00155">
    <property type="entry name" value="PLDc"/>
    <property type="match status" value="2"/>
</dbReference>
<dbReference type="GO" id="GO:0004630">
    <property type="term" value="F:phospholipase D activity"/>
    <property type="evidence" value="ECO:0007669"/>
    <property type="project" value="UniProtKB-EC"/>
</dbReference>
<dbReference type="Gene3D" id="3.30.870.10">
    <property type="entry name" value="Endonuclease Chain A"/>
    <property type="match status" value="2"/>
</dbReference>
<evidence type="ECO:0000313" key="6">
    <source>
        <dbReference type="EMBL" id="EKF85658.1"/>
    </source>
</evidence>
<evidence type="ECO:0000313" key="7">
    <source>
        <dbReference type="Proteomes" id="UP000007360"/>
    </source>
</evidence>
<dbReference type="GO" id="GO:0009395">
    <property type="term" value="P:phospholipid catabolic process"/>
    <property type="evidence" value="ECO:0007669"/>
    <property type="project" value="TreeGrafter"/>
</dbReference>
<dbReference type="Pfam" id="PF13091">
    <property type="entry name" value="PLDc_2"/>
    <property type="match status" value="2"/>
</dbReference>
<keyword evidence="2" id="KW-0677">Repeat</keyword>
<evidence type="ECO:0000256" key="3">
    <source>
        <dbReference type="ARBA" id="ARBA00022801"/>
    </source>
</evidence>
<evidence type="ECO:0000259" key="5">
    <source>
        <dbReference type="PROSITE" id="PS50035"/>
    </source>
</evidence>
<dbReference type="PATRIC" id="fig|1204725.3.peg.1605"/>
<keyword evidence="3" id="KW-0378">Hydrolase</keyword>
<dbReference type="InterPro" id="IPR015679">
    <property type="entry name" value="PLipase_D_fam"/>
</dbReference>